<dbReference type="Proteomes" id="UP000317496">
    <property type="component" value="Chromosome"/>
</dbReference>
<dbReference type="PROSITE" id="PS51077">
    <property type="entry name" value="HTH_ICLR"/>
    <property type="match status" value="1"/>
</dbReference>
<keyword evidence="3" id="KW-0804">Transcription</keyword>
<dbReference type="InterPro" id="IPR014757">
    <property type="entry name" value="Tscrpt_reg_IclR_C"/>
</dbReference>
<evidence type="ECO:0000259" key="4">
    <source>
        <dbReference type="PROSITE" id="PS51077"/>
    </source>
</evidence>
<evidence type="ECO:0000256" key="3">
    <source>
        <dbReference type="ARBA" id="ARBA00023163"/>
    </source>
</evidence>
<evidence type="ECO:0000256" key="2">
    <source>
        <dbReference type="ARBA" id="ARBA00023125"/>
    </source>
</evidence>
<feature type="domain" description="HTH iclR-type" evidence="4">
    <location>
        <begin position="64"/>
        <end position="124"/>
    </location>
</feature>
<evidence type="ECO:0000256" key="1">
    <source>
        <dbReference type="ARBA" id="ARBA00023015"/>
    </source>
</evidence>
<name>A0A516H010_9PROT</name>
<feature type="domain" description="IclR-ED" evidence="5">
    <location>
        <begin position="125"/>
        <end position="316"/>
    </location>
</feature>
<dbReference type="Gene3D" id="3.30.450.40">
    <property type="match status" value="1"/>
</dbReference>
<sequence length="321" mass="34642">MYVFLHVSSGDPLIESVVFGHSLAAYSASYIRKRYLRSDIGIIFENMNSTTRDSDSDGRAPEGPRSPLRVMQALEELAASKDGLTLTRLSERLQTPKTSLLNLLRSLEAGAYVTQVNGHYQLGANALRLGALIGTRLTPESSISAKLHPLLAEMMEQAEDTTLLGVMGDDRRHGVYVDIIESRGAIRFSSLIGTRRPLFCSAFGKTLLAFQPAAHIDAYLKDTDLVLPNGGRRLHPEEVRGSLAAIRATGVSASYEEIVEGAGGVSSPVYDRNGVVVAVFAIAAPIARLKARHDRLAGLVHAFGDRASRLLGYIGPYPGKA</sequence>
<keyword evidence="2" id="KW-0238">DNA-binding</keyword>
<dbReference type="PROSITE" id="PS51078">
    <property type="entry name" value="ICLR_ED"/>
    <property type="match status" value="1"/>
</dbReference>
<proteinExistence type="predicted"/>
<evidence type="ECO:0000313" key="7">
    <source>
        <dbReference type="Proteomes" id="UP000317496"/>
    </source>
</evidence>
<dbReference type="PANTHER" id="PTHR30136:SF24">
    <property type="entry name" value="HTH-TYPE TRANSCRIPTIONAL REPRESSOR ALLR"/>
    <property type="match status" value="1"/>
</dbReference>
<gene>
    <name evidence="6" type="ORF">FNB15_07420</name>
</gene>
<reference evidence="6 7" key="1">
    <citation type="submission" date="2019-07" db="EMBL/GenBank/DDBJ databases">
        <title>Genome sequencing for Ferrovibrio sp. K5.</title>
        <authorList>
            <person name="Park S.-J."/>
        </authorList>
    </citation>
    <scope>NUCLEOTIDE SEQUENCE [LARGE SCALE GENOMIC DNA]</scope>
    <source>
        <strain evidence="6 7">K5</strain>
    </source>
</reference>
<dbReference type="GO" id="GO:0003700">
    <property type="term" value="F:DNA-binding transcription factor activity"/>
    <property type="evidence" value="ECO:0007669"/>
    <property type="project" value="TreeGrafter"/>
</dbReference>
<dbReference type="PANTHER" id="PTHR30136">
    <property type="entry name" value="HELIX-TURN-HELIX TRANSCRIPTIONAL REGULATOR, ICLR FAMILY"/>
    <property type="match status" value="1"/>
</dbReference>
<evidence type="ECO:0000313" key="6">
    <source>
        <dbReference type="EMBL" id="QDO97113.1"/>
    </source>
</evidence>
<dbReference type="SMART" id="SM00346">
    <property type="entry name" value="HTH_ICLR"/>
    <property type="match status" value="1"/>
</dbReference>
<dbReference type="InterPro" id="IPR050707">
    <property type="entry name" value="HTH_MetabolicPath_Reg"/>
</dbReference>
<accession>A0A516H010</accession>
<dbReference type="InterPro" id="IPR029016">
    <property type="entry name" value="GAF-like_dom_sf"/>
</dbReference>
<dbReference type="InterPro" id="IPR036390">
    <property type="entry name" value="WH_DNA-bd_sf"/>
</dbReference>
<dbReference type="SUPFAM" id="SSF55781">
    <property type="entry name" value="GAF domain-like"/>
    <property type="match status" value="1"/>
</dbReference>
<dbReference type="Gene3D" id="1.10.10.10">
    <property type="entry name" value="Winged helix-like DNA-binding domain superfamily/Winged helix DNA-binding domain"/>
    <property type="match status" value="1"/>
</dbReference>
<dbReference type="AlphaFoldDB" id="A0A516H010"/>
<keyword evidence="7" id="KW-1185">Reference proteome</keyword>
<evidence type="ECO:0000259" key="5">
    <source>
        <dbReference type="PROSITE" id="PS51078"/>
    </source>
</evidence>
<dbReference type="InterPro" id="IPR036388">
    <property type="entry name" value="WH-like_DNA-bd_sf"/>
</dbReference>
<protein>
    <submittedName>
        <fullName evidence="6">IclR family transcriptional regulator</fullName>
    </submittedName>
</protein>
<organism evidence="6 7">
    <name type="scientific">Ferrovibrio terrae</name>
    <dbReference type="NCBI Taxonomy" id="2594003"/>
    <lineage>
        <taxon>Bacteria</taxon>
        <taxon>Pseudomonadati</taxon>
        <taxon>Pseudomonadota</taxon>
        <taxon>Alphaproteobacteria</taxon>
        <taxon>Rhodospirillales</taxon>
        <taxon>Rhodospirillaceae</taxon>
        <taxon>Ferrovibrio</taxon>
    </lineage>
</organism>
<dbReference type="OrthoDB" id="9807558at2"/>
<dbReference type="EMBL" id="CP041636">
    <property type="protein sequence ID" value="QDO97113.1"/>
    <property type="molecule type" value="Genomic_DNA"/>
</dbReference>
<dbReference type="KEGG" id="fer:FNB15_07420"/>
<dbReference type="Pfam" id="PF09339">
    <property type="entry name" value="HTH_IclR"/>
    <property type="match status" value="1"/>
</dbReference>
<dbReference type="GO" id="GO:0045892">
    <property type="term" value="P:negative regulation of DNA-templated transcription"/>
    <property type="evidence" value="ECO:0007669"/>
    <property type="project" value="TreeGrafter"/>
</dbReference>
<dbReference type="Pfam" id="PF01614">
    <property type="entry name" value="IclR_C"/>
    <property type="match status" value="1"/>
</dbReference>
<dbReference type="GO" id="GO:0003677">
    <property type="term" value="F:DNA binding"/>
    <property type="evidence" value="ECO:0007669"/>
    <property type="project" value="UniProtKB-KW"/>
</dbReference>
<keyword evidence="1" id="KW-0805">Transcription regulation</keyword>
<dbReference type="SUPFAM" id="SSF46785">
    <property type="entry name" value="Winged helix' DNA-binding domain"/>
    <property type="match status" value="1"/>
</dbReference>
<dbReference type="InterPro" id="IPR005471">
    <property type="entry name" value="Tscrpt_reg_IclR_N"/>
</dbReference>